<gene>
    <name evidence="16" type="ORF">Glove_212g41</name>
</gene>
<keyword evidence="6 14" id="KW-0444">Lipid biosynthesis</keyword>
<keyword evidence="9" id="KW-0809">Transit peptide</keyword>
<dbReference type="SUPFAM" id="SSF47336">
    <property type="entry name" value="ACP-like"/>
    <property type="match status" value="1"/>
</dbReference>
<evidence type="ECO:0000256" key="2">
    <source>
        <dbReference type="ARBA" id="ARBA00005194"/>
    </source>
</evidence>
<keyword evidence="17" id="KW-1185">Reference proteome</keyword>
<keyword evidence="8" id="KW-0276">Fatty acid metabolism</keyword>
<keyword evidence="10" id="KW-0249">Electron transport</keyword>
<dbReference type="GO" id="GO:0099128">
    <property type="term" value="C:mitochondrial [2Fe-2S] assembly complex"/>
    <property type="evidence" value="ECO:0007669"/>
    <property type="project" value="UniProtKB-ARBA"/>
</dbReference>
<dbReference type="Pfam" id="PF00550">
    <property type="entry name" value="PP-binding"/>
    <property type="match status" value="1"/>
</dbReference>
<dbReference type="PROSITE" id="PS50075">
    <property type="entry name" value="CARRIER"/>
    <property type="match status" value="1"/>
</dbReference>
<evidence type="ECO:0000256" key="14">
    <source>
        <dbReference type="RuleBase" id="RU000722"/>
    </source>
</evidence>
<dbReference type="InterPro" id="IPR009081">
    <property type="entry name" value="PP-bd_ACP"/>
</dbReference>
<evidence type="ECO:0000256" key="12">
    <source>
        <dbReference type="ARBA" id="ARBA00023128"/>
    </source>
</evidence>
<keyword evidence="11" id="KW-0443">Lipid metabolism</keyword>
<accession>A0A397II44</accession>
<dbReference type="GO" id="GO:0000035">
    <property type="term" value="F:acyl binding"/>
    <property type="evidence" value="ECO:0007669"/>
    <property type="project" value="TreeGrafter"/>
</dbReference>
<keyword evidence="12" id="KW-0496">Mitochondrion</keyword>
<dbReference type="InterPro" id="IPR006162">
    <property type="entry name" value="Ppantetheine_attach_site"/>
</dbReference>
<dbReference type="OrthoDB" id="448946at2759"/>
<evidence type="ECO:0000256" key="6">
    <source>
        <dbReference type="ARBA" id="ARBA00022516"/>
    </source>
</evidence>
<evidence type="ECO:0000259" key="15">
    <source>
        <dbReference type="PROSITE" id="PS50075"/>
    </source>
</evidence>
<comment type="subcellular location">
    <subcellularLocation>
        <location evidence="1">Mitochondrion</location>
    </subcellularLocation>
</comment>
<evidence type="ECO:0000313" key="17">
    <source>
        <dbReference type="Proteomes" id="UP000266861"/>
    </source>
</evidence>
<keyword evidence="4" id="KW-0813">Transport</keyword>
<dbReference type="PANTHER" id="PTHR20863">
    <property type="entry name" value="ACYL CARRIER PROTEIN"/>
    <property type="match status" value="1"/>
</dbReference>
<evidence type="ECO:0000256" key="1">
    <source>
        <dbReference type="ARBA" id="ARBA00004173"/>
    </source>
</evidence>
<feature type="domain" description="Carrier" evidence="15">
    <location>
        <begin position="71"/>
        <end position="146"/>
    </location>
</feature>
<evidence type="ECO:0000256" key="10">
    <source>
        <dbReference type="ARBA" id="ARBA00022982"/>
    </source>
</evidence>
<dbReference type="STRING" id="1348612.A0A397II44"/>
<evidence type="ECO:0000256" key="8">
    <source>
        <dbReference type="ARBA" id="ARBA00022832"/>
    </source>
</evidence>
<protein>
    <recommendedName>
        <fullName evidence="14">Acyl carrier protein</fullName>
    </recommendedName>
</protein>
<evidence type="ECO:0000256" key="5">
    <source>
        <dbReference type="ARBA" id="ARBA00022450"/>
    </source>
</evidence>
<evidence type="ECO:0000256" key="11">
    <source>
        <dbReference type="ARBA" id="ARBA00023098"/>
    </source>
</evidence>
<dbReference type="InterPro" id="IPR003231">
    <property type="entry name" value="ACP"/>
</dbReference>
<evidence type="ECO:0000256" key="3">
    <source>
        <dbReference type="ARBA" id="ARBA00010930"/>
    </source>
</evidence>
<dbReference type="InterPro" id="IPR036736">
    <property type="entry name" value="ACP-like_sf"/>
</dbReference>
<evidence type="ECO:0000256" key="4">
    <source>
        <dbReference type="ARBA" id="ARBA00022448"/>
    </source>
</evidence>
<reference evidence="16 17" key="1">
    <citation type="submission" date="2018-08" db="EMBL/GenBank/DDBJ databases">
        <title>Genome and evolution of the arbuscular mycorrhizal fungus Diversispora epigaea (formerly Glomus versiforme) and its bacterial endosymbionts.</title>
        <authorList>
            <person name="Sun X."/>
            <person name="Fei Z."/>
            <person name="Harrison M."/>
        </authorList>
    </citation>
    <scope>NUCLEOTIDE SEQUENCE [LARGE SCALE GENOMIC DNA]</scope>
    <source>
        <strain evidence="16 17">IT104</strain>
    </source>
</reference>
<evidence type="ECO:0000313" key="16">
    <source>
        <dbReference type="EMBL" id="RHZ75611.1"/>
    </source>
</evidence>
<name>A0A397II44_9GLOM</name>
<evidence type="ECO:0000256" key="7">
    <source>
        <dbReference type="ARBA" id="ARBA00022553"/>
    </source>
</evidence>
<dbReference type="AlphaFoldDB" id="A0A397II44"/>
<evidence type="ECO:0000256" key="13">
    <source>
        <dbReference type="ARBA" id="ARBA00023160"/>
    </source>
</evidence>
<evidence type="ECO:0000256" key="9">
    <source>
        <dbReference type="ARBA" id="ARBA00022946"/>
    </source>
</evidence>
<dbReference type="PANTHER" id="PTHR20863:SF28">
    <property type="entry name" value="ACYL CARRIER PROTEIN, MITOCHONDRIAL"/>
    <property type="match status" value="1"/>
</dbReference>
<keyword evidence="7" id="KW-0597">Phosphoprotein</keyword>
<keyword evidence="5 14" id="KW-0596">Phosphopantetheine</keyword>
<organism evidence="16 17">
    <name type="scientific">Diversispora epigaea</name>
    <dbReference type="NCBI Taxonomy" id="1348612"/>
    <lineage>
        <taxon>Eukaryota</taxon>
        <taxon>Fungi</taxon>
        <taxon>Fungi incertae sedis</taxon>
        <taxon>Mucoromycota</taxon>
        <taxon>Glomeromycotina</taxon>
        <taxon>Glomeromycetes</taxon>
        <taxon>Diversisporales</taxon>
        <taxon>Diversisporaceae</taxon>
        <taxon>Diversispora</taxon>
    </lineage>
</organism>
<dbReference type="FunFam" id="1.10.1200.10:FF:000003">
    <property type="entry name" value="Acyl carrier protein"/>
    <property type="match status" value="1"/>
</dbReference>
<dbReference type="NCBIfam" id="NF002148">
    <property type="entry name" value="PRK00982.1-2"/>
    <property type="match status" value="1"/>
</dbReference>
<dbReference type="GO" id="GO:0000036">
    <property type="term" value="F:acyl carrier activity"/>
    <property type="evidence" value="ECO:0007669"/>
    <property type="project" value="TreeGrafter"/>
</dbReference>
<comment type="caution">
    <text evidence="16">The sequence shown here is derived from an EMBL/GenBank/DDBJ whole genome shotgun (WGS) entry which is preliminary data.</text>
</comment>
<dbReference type="PROSITE" id="PS00012">
    <property type="entry name" value="PHOSPHOPANTETHEINE"/>
    <property type="match status" value="1"/>
</dbReference>
<dbReference type="NCBIfam" id="TIGR00517">
    <property type="entry name" value="acyl_carrier"/>
    <property type="match status" value="1"/>
</dbReference>
<comment type="pathway">
    <text evidence="2">Lipid metabolism; fatty acid biosynthesis.</text>
</comment>
<dbReference type="HAMAP" id="MF_01217">
    <property type="entry name" value="Acyl_carrier"/>
    <property type="match status" value="1"/>
</dbReference>
<sequence length="149" mass="16856">MNKLNSLLLRPPLPASFFIFRQSHILVKSDSKRIPITTTTNNTTTNANTIITNNIFFSPRFYSAEAGLTRSNIEARIIDIIKSFDKVDPKKVSPHSKFADDLGLDSLDTVEVVMNIEEDFSIEIPDKEADEIRSIKDAVDYISKRDEAH</sequence>
<dbReference type="Proteomes" id="UP000266861">
    <property type="component" value="Unassembled WGS sequence"/>
</dbReference>
<keyword evidence="13 14" id="KW-0275">Fatty acid biosynthesis</keyword>
<dbReference type="Gene3D" id="1.10.1200.10">
    <property type="entry name" value="ACP-like"/>
    <property type="match status" value="1"/>
</dbReference>
<dbReference type="EMBL" id="PQFF01000197">
    <property type="protein sequence ID" value="RHZ75611.1"/>
    <property type="molecule type" value="Genomic_DNA"/>
</dbReference>
<comment type="function">
    <text evidence="14">Carrier of the growing fatty acid chain in fatty acid biosynthesis.</text>
</comment>
<comment type="similarity">
    <text evidence="3">Belongs to the acyl carrier protein (ACP) family.</text>
</comment>
<proteinExistence type="inferred from homology"/>